<dbReference type="InterPro" id="IPR010998">
    <property type="entry name" value="Integrase_recombinase_N"/>
</dbReference>
<organism evidence="5 6">
    <name type="scientific">Campylobacter hominis (strain ATCC BAA-381 / DSM 21671 / CCUG 45161 / LMG 19568 / NCTC 13146 / CH001A)</name>
    <dbReference type="NCBI Taxonomy" id="360107"/>
    <lineage>
        <taxon>Bacteria</taxon>
        <taxon>Pseudomonadati</taxon>
        <taxon>Campylobacterota</taxon>
        <taxon>Epsilonproteobacteria</taxon>
        <taxon>Campylobacterales</taxon>
        <taxon>Campylobacteraceae</taxon>
        <taxon>Campylobacter</taxon>
    </lineage>
</organism>
<gene>
    <name evidence="5" type="ordered locus">CHAB381_0762</name>
</gene>
<dbReference type="SUPFAM" id="SSF56349">
    <property type="entry name" value="DNA breaking-rejoining enzymes"/>
    <property type="match status" value="1"/>
</dbReference>
<evidence type="ECO:0000256" key="3">
    <source>
        <dbReference type="ARBA" id="ARBA00023125"/>
    </source>
</evidence>
<dbReference type="AlphaFoldDB" id="A7I1E7"/>
<dbReference type="PANTHER" id="PTHR30629">
    <property type="entry name" value="PROPHAGE INTEGRASE"/>
    <property type="match status" value="1"/>
</dbReference>
<dbReference type="eggNOG" id="COG0582">
    <property type="taxonomic scope" value="Bacteria"/>
</dbReference>
<dbReference type="InterPro" id="IPR050808">
    <property type="entry name" value="Phage_Integrase"/>
</dbReference>
<keyword evidence="2" id="KW-0229">DNA integration</keyword>
<evidence type="ECO:0000313" key="5">
    <source>
        <dbReference type="EMBL" id="ABS51823.1"/>
    </source>
</evidence>
<keyword evidence="6" id="KW-1185">Reference proteome</keyword>
<dbReference type="KEGG" id="cha:CHAB381_0762"/>
<reference evidence="6" key="1">
    <citation type="submission" date="2007-07" db="EMBL/GenBank/DDBJ databases">
        <title>Complete genome sequence of Campylobacter hominis ATCC BAA-381, a commensal isolated from the human gastrointestinal tract.</title>
        <authorList>
            <person name="Fouts D.E."/>
            <person name="Mongodin E.F."/>
            <person name="Puiu D."/>
            <person name="Sebastian Y."/>
            <person name="Miller W.G."/>
            <person name="Mandrell R.E."/>
            <person name="Nelson K.E."/>
        </authorList>
    </citation>
    <scope>NUCLEOTIDE SEQUENCE [LARGE SCALE GENOMIC DNA]</scope>
    <source>
        <strain evidence="6">ATCC BAA-381 / LMG 19568 / NCTC 13146 / CH001A</strain>
    </source>
</reference>
<dbReference type="HOGENOM" id="CLU_768782_0_0_7"/>
<dbReference type="Gene3D" id="1.10.443.10">
    <property type="entry name" value="Intergrase catalytic core"/>
    <property type="match status" value="1"/>
</dbReference>
<accession>A7I1E7</accession>
<evidence type="ECO:0000256" key="2">
    <source>
        <dbReference type="ARBA" id="ARBA00022908"/>
    </source>
</evidence>
<evidence type="ECO:0000256" key="1">
    <source>
        <dbReference type="ARBA" id="ARBA00008857"/>
    </source>
</evidence>
<proteinExistence type="inferred from homology"/>
<dbReference type="STRING" id="360107.CHAB381_0762"/>
<dbReference type="PANTHER" id="PTHR30629:SF2">
    <property type="entry name" value="PROPHAGE INTEGRASE INTS-RELATED"/>
    <property type="match status" value="1"/>
</dbReference>
<sequence>MTNKDIKNIVISTKEQRIKLSNNLILRVIKYKDFYLGTTGKITKKLGRFPDMSLDEALYIANNYDLSLANIYFKYLQTYSTTLSKKTISIKNNLFSYLKSISHIPIDKITRSNLIKTLSTPYSQGKYEIVKRSYNLIKTLHDYANIQGLIDSPNPFTIPISKIYSFPKTIGYSWIDDIDSLKALIDYIITKPNLSIEVHSRLVLNLFLGLRAINISSLTSNHLISKNTLYFKANEMKTNKDFYLGITPLLAKAVSNLPIKTISTESINKALKDFKPKNIKGSFRFTNHSFRKVLATFCRNYGKFSVDYIDATLSHKVGSVITRTYMKSNDINITREVISWYQDFLFSLDSRLKDLLVKIY</sequence>
<keyword evidence="3" id="KW-0238">DNA-binding</keyword>
<dbReference type="GO" id="GO:0015074">
    <property type="term" value="P:DNA integration"/>
    <property type="evidence" value="ECO:0007669"/>
    <property type="project" value="UniProtKB-KW"/>
</dbReference>
<comment type="similarity">
    <text evidence="1">Belongs to the 'phage' integrase family.</text>
</comment>
<dbReference type="Gene3D" id="1.10.150.130">
    <property type="match status" value="1"/>
</dbReference>
<dbReference type="GO" id="GO:0003677">
    <property type="term" value="F:DNA binding"/>
    <property type="evidence" value="ECO:0007669"/>
    <property type="project" value="UniProtKB-KW"/>
</dbReference>
<protein>
    <submittedName>
        <fullName evidence="5">Putative integrase, phage family</fullName>
    </submittedName>
</protein>
<name>A7I1E7_CAMHC</name>
<dbReference type="Proteomes" id="UP000002407">
    <property type="component" value="Chromosome"/>
</dbReference>
<evidence type="ECO:0000256" key="4">
    <source>
        <dbReference type="ARBA" id="ARBA00023172"/>
    </source>
</evidence>
<evidence type="ECO:0000313" key="6">
    <source>
        <dbReference type="Proteomes" id="UP000002407"/>
    </source>
</evidence>
<dbReference type="InterPro" id="IPR013762">
    <property type="entry name" value="Integrase-like_cat_sf"/>
</dbReference>
<dbReference type="EMBL" id="CP000776">
    <property type="protein sequence ID" value="ABS51823.1"/>
    <property type="molecule type" value="Genomic_DNA"/>
</dbReference>
<keyword evidence="4" id="KW-0233">DNA recombination</keyword>
<dbReference type="RefSeq" id="WP_012108626.1">
    <property type="nucleotide sequence ID" value="NC_009714.1"/>
</dbReference>
<dbReference type="InterPro" id="IPR011010">
    <property type="entry name" value="DNA_brk_join_enz"/>
</dbReference>
<dbReference type="OrthoDB" id="5363751at2"/>
<dbReference type="GO" id="GO:0006310">
    <property type="term" value="P:DNA recombination"/>
    <property type="evidence" value="ECO:0007669"/>
    <property type="project" value="UniProtKB-KW"/>
</dbReference>